<dbReference type="Gene3D" id="2.120.10.30">
    <property type="entry name" value="TolB, C-terminal domain"/>
    <property type="match status" value="1"/>
</dbReference>
<reference evidence="2 3" key="1">
    <citation type="submission" date="2020-03" db="EMBL/GenBank/DDBJ databases">
        <title>Draft Genome Sequence of Cudoniella acicularis.</title>
        <authorList>
            <person name="Buettner E."/>
            <person name="Kellner H."/>
        </authorList>
    </citation>
    <scope>NUCLEOTIDE SEQUENCE [LARGE SCALE GENOMIC DNA]</scope>
    <source>
        <strain evidence="2 3">DSM 108380</strain>
    </source>
</reference>
<dbReference type="SUPFAM" id="SSF63829">
    <property type="entry name" value="Calcium-dependent phosphotriesterase"/>
    <property type="match status" value="1"/>
</dbReference>
<keyword evidence="1" id="KW-1133">Transmembrane helix</keyword>
<evidence type="ECO:0000313" key="3">
    <source>
        <dbReference type="Proteomes" id="UP000566819"/>
    </source>
</evidence>
<keyword evidence="3" id="KW-1185">Reference proteome</keyword>
<proteinExistence type="predicted"/>
<dbReference type="OrthoDB" id="5307922at2759"/>
<dbReference type="PANTHER" id="PTHR11799">
    <property type="entry name" value="PARAOXONASE"/>
    <property type="match status" value="1"/>
</dbReference>
<keyword evidence="1" id="KW-0812">Transmembrane</keyword>
<evidence type="ECO:0000313" key="2">
    <source>
        <dbReference type="EMBL" id="KAF4620099.1"/>
    </source>
</evidence>
<gene>
    <name evidence="2" type="ORF">G7Y89_g14723</name>
</gene>
<protein>
    <recommendedName>
        <fullName evidence="4">Calcium-dependent phosphotriesterase</fullName>
    </recommendedName>
</protein>
<dbReference type="InterPro" id="IPR011042">
    <property type="entry name" value="6-blade_b-propeller_TolB-like"/>
</dbReference>
<keyword evidence="1" id="KW-0472">Membrane</keyword>
<comment type="caution">
    <text evidence="2">The sequence shown here is derived from an EMBL/GenBank/DDBJ whole genome shotgun (WGS) entry which is preliminary data.</text>
</comment>
<evidence type="ECO:0000256" key="1">
    <source>
        <dbReference type="SAM" id="Phobius"/>
    </source>
</evidence>
<sequence length="415" mass="45749">MVNLVSKAAIVGTVLIAILYQFVFKTLLFDILGYGRKVASIKDYNHIKCEKIDELGLEACEDMWLHEKTGFLYMACADTRSHQQWFPAIDNLNASGRGLTDRIAVLDTRGPGRLASRIHWLNIENFSGINGDGTLNLHGLDIRADKHTDTMRILLVNHRPPIDATTGELLDATKVGANSTIEQFTTKAGSTTMRHVRTYADPVIQTPNRVAWVNEDSFVFTNDRTSKVGSRRKREPLIGGGSVGFCRRNRCSIAASSGMNLPNGLVQGRDGLIYVPSTLRSDIQVFSLEHDHSLKKTHTIKLPLPVDNLSVDAKGDIYAAAFPKAYIWSRATKQPFDINPPSAVLKITRGNNGYKGPSRKAHAETWDDGEYTVEKVFEDDGSVLPGSTVAVHDAQTGRMFFGGAMSPFITICEKA</sequence>
<dbReference type="InterPro" id="IPR051288">
    <property type="entry name" value="Serum_paraoxonase/arylesterase"/>
</dbReference>
<dbReference type="AlphaFoldDB" id="A0A8H4VU67"/>
<dbReference type="PANTHER" id="PTHR11799:SF12">
    <property type="entry name" value="PARAOXONASE-RELATED"/>
    <property type="match status" value="1"/>
</dbReference>
<organism evidence="2 3">
    <name type="scientific">Cudoniella acicularis</name>
    <dbReference type="NCBI Taxonomy" id="354080"/>
    <lineage>
        <taxon>Eukaryota</taxon>
        <taxon>Fungi</taxon>
        <taxon>Dikarya</taxon>
        <taxon>Ascomycota</taxon>
        <taxon>Pezizomycotina</taxon>
        <taxon>Leotiomycetes</taxon>
        <taxon>Helotiales</taxon>
        <taxon>Tricladiaceae</taxon>
        <taxon>Cudoniella</taxon>
    </lineage>
</organism>
<accession>A0A8H4VU67</accession>
<feature type="transmembrane region" description="Helical" evidence="1">
    <location>
        <begin position="6"/>
        <end position="28"/>
    </location>
</feature>
<dbReference type="Proteomes" id="UP000566819">
    <property type="component" value="Unassembled WGS sequence"/>
</dbReference>
<evidence type="ECO:0008006" key="4">
    <source>
        <dbReference type="Google" id="ProtNLM"/>
    </source>
</evidence>
<dbReference type="EMBL" id="JAAMPI010002025">
    <property type="protein sequence ID" value="KAF4620099.1"/>
    <property type="molecule type" value="Genomic_DNA"/>
</dbReference>
<name>A0A8H4VU67_9HELO</name>